<name>A0A917I3Y0_9HYPH</name>
<dbReference type="PANTHER" id="PTHR41523">
    <property type="entry name" value="TWO-COMPONENT SYSTEM SENSOR PROTEIN"/>
    <property type="match status" value="1"/>
</dbReference>
<evidence type="ECO:0000256" key="5">
    <source>
        <dbReference type="ARBA" id="ARBA00022553"/>
    </source>
</evidence>
<dbReference type="Proteomes" id="UP000603912">
    <property type="component" value="Unassembled WGS sequence"/>
</dbReference>
<feature type="domain" description="HAMP" evidence="14">
    <location>
        <begin position="309"/>
        <end position="362"/>
    </location>
</feature>
<evidence type="ECO:0000256" key="4">
    <source>
        <dbReference type="ARBA" id="ARBA00022475"/>
    </source>
</evidence>
<organism evidence="15 16">
    <name type="scientific">Alsobacter metallidurans</name>
    <dbReference type="NCBI Taxonomy" id="340221"/>
    <lineage>
        <taxon>Bacteria</taxon>
        <taxon>Pseudomonadati</taxon>
        <taxon>Pseudomonadota</taxon>
        <taxon>Alphaproteobacteria</taxon>
        <taxon>Hyphomicrobiales</taxon>
        <taxon>Alsobacteraceae</taxon>
        <taxon>Alsobacter</taxon>
    </lineage>
</organism>
<dbReference type="EMBL" id="BMES01000001">
    <property type="protein sequence ID" value="GGH10085.1"/>
    <property type="molecule type" value="Genomic_DNA"/>
</dbReference>
<dbReference type="EC" id="2.7.13.3" evidence="3"/>
<dbReference type="InterPro" id="IPR003660">
    <property type="entry name" value="HAMP_dom"/>
</dbReference>
<dbReference type="AlphaFoldDB" id="A0A917I3Y0"/>
<accession>A0A917I3Y0</accession>
<comment type="catalytic activity">
    <reaction evidence="1">
        <text>ATP + protein L-histidine = ADP + protein N-phospho-L-histidine.</text>
        <dbReference type="EC" id="2.7.13.3"/>
    </reaction>
</comment>
<dbReference type="GO" id="GO:0007165">
    <property type="term" value="P:signal transduction"/>
    <property type="evidence" value="ECO:0007669"/>
    <property type="project" value="InterPro"/>
</dbReference>
<reference evidence="15" key="1">
    <citation type="journal article" date="2014" name="Int. J. Syst. Evol. Microbiol.">
        <title>Complete genome sequence of Corynebacterium casei LMG S-19264T (=DSM 44701T), isolated from a smear-ripened cheese.</title>
        <authorList>
            <consortium name="US DOE Joint Genome Institute (JGI-PGF)"/>
            <person name="Walter F."/>
            <person name="Albersmeier A."/>
            <person name="Kalinowski J."/>
            <person name="Ruckert C."/>
        </authorList>
    </citation>
    <scope>NUCLEOTIDE SEQUENCE</scope>
    <source>
        <strain evidence="15">CGMCC 1.12214</strain>
    </source>
</reference>
<dbReference type="GO" id="GO:0005886">
    <property type="term" value="C:plasma membrane"/>
    <property type="evidence" value="ECO:0007669"/>
    <property type="project" value="UniProtKB-SubCell"/>
</dbReference>
<dbReference type="Pfam" id="PF07536">
    <property type="entry name" value="HWE_HK"/>
    <property type="match status" value="1"/>
</dbReference>
<keyword evidence="4" id="KW-1003">Cell membrane</keyword>
<proteinExistence type="predicted"/>
<dbReference type="InterPro" id="IPR011102">
    <property type="entry name" value="Sig_transdc_His_kinase_HWE"/>
</dbReference>
<keyword evidence="12 13" id="KW-0472">Membrane</keyword>
<dbReference type="InterPro" id="IPR033479">
    <property type="entry name" value="dCache_1"/>
</dbReference>
<protein>
    <recommendedName>
        <fullName evidence="3">histidine kinase</fullName>
        <ecNumber evidence="3">2.7.13.3</ecNumber>
    </recommendedName>
</protein>
<dbReference type="PROSITE" id="PS50885">
    <property type="entry name" value="HAMP"/>
    <property type="match status" value="1"/>
</dbReference>
<evidence type="ECO:0000256" key="7">
    <source>
        <dbReference type="ARBA" id="ARBA00022692"/>
    </source>
</evidence>
<dbReference type="SMART" id="SM00911">
    <property type="entry name" value="HWE_HK"/>
    <property type="match status" value="1"/>
</dbReference>
<dbReference type="GO" id="GO:0004673">
    <property type="term" value="F:protein histidine kinase activity"/>
    <property type="evidence" value="ECO:0007669"/>
    <property type="project" value="UniProtKB-EC"/>
</dbReference>
<dbReference type="CDD" id="cd12914">
    <property type="entry name" value="PDC1_DGC_like"/>
    <property type="match status" value="1"/>
</dbReference>
<keyword evidence="7 13" id="KW-0812">Transmembrane</keyword>
<dbReference type="SMART" id="SM00304">
    <property type="entry name" value="HAMP"/>
    <property type="match status" value="1"/>
</dbReference>
<keyword evidence="8" id="KW-0547">Nucleotide-binding</keyword>
<comment type="caution">
    <text evidence="15">The sequence shown here is derived from an EMBL/GenBank/DDBJ whole genome shotgun (WGS) entry which is preliminary data.</text>
</comment>
<evidence type="ECO:0000256" key="3">
    <source>
        <dbReference type="ARBA" id="ARBA00012438"/>
    </source>
</evidence>
<dbReference type="GO" id="GO:0005524">
    <property type="term" value="F:ATP binding"/>
    <property type="evidence" value="ECO:0007669"/>
    <property type="project" value="UniProtKB-KW"/>
</dbReference>
<keyword evidence="5" id="KW-0597">Phosphoprotein</keyword>
<keyword evidence="11 13" id="KW-1133">Transmembrane helix</keyword>
<keyword evidence="6" id="KW-0808">Transferase</keyword>
<evidence type="ECO:0000256" key="8">
    <source>
        <dbReference type="ARBA" id="ARBA00022741"/>
    </source>
</evidence>
<keyword evidence="9" id="KW-0418">Kinase</keyword>
<evidence type="ECO:0000256" key="2">
    <source>
        <dbReference type="ARBA" id="ARBA00004651"/>
    </source>
</evidence>
<evidence type="ECO:0000256" key="11">
    <source>
        <dbReference type="ARBA" id="ARBA00022989"/>
    </source>
</evidence>
<dbReference type="CDD" id="cd06225">
    <property type="entry name" value="HAMP"/>
    <property type="match status" value="1"/>
</dbReference>
<dbReference type="PANTHER" id="PTHR41523:SF7">
    <property type="entry name" value="HISTIDINE KINASE"/>
    <property type="match status" value="1"/>
</dbReference>
<gene>
    <name evidence="15" type="ORF">GCM10007036_06460</name>
</gene>
<evidence type="ECO:0000256" key="9">
    <source>
        <dbReference type="ARBA" id="ARBA00022777"/>
    </source>
</evidence>
<sequence>MTVRWRPLGKGASLRLRLLALSVAALLPGFLVLGYTQVQIDRSRKAEILDLATRSAVLASSELDRIVSGVQNLLVAVSRTEGVRDMADPACSSYLAALQPDLPHLIGLTVIDAAGQFRCGSTPAPENAVYRDRAYFQDALRHRGIVLGQYTVGRFSGKPVLPVALAMRDAAGAPTGVVVAAIDLAWLGGLIRDRGVPPGGSLTVADINGTILVRQPFPERFVGAKIPDPFLRLVKASAPGAEVIDSQDGTSRVLGYVPVVDPLSDLYVSAGLSTEVSFGTVSRAAYVGGLLAAFGALATLGATWLAGRRFFVRPVESVTSTLRRWREGDRTARTGFSAGHGELGELGAELDRMMDEIVRSQDQRELLAGELAHRVKNTLATVHAIAASTLNKVSPGREILPDYLARIAALARTHDVLTSERWEGAELHALIRAVTGPLVVDHESRMTLAGASLHLRPSEVLGMTMVLHELCTNALKYGALSVPDGRVSITWATAPDVSGPTLTLTWRERGGPPVVAPGSRLGFGTRLMARAFGDAGEVRVHFEPEGVLCRIDLEIAETAKDAA</sequence>
<evidence type="ECO:0000259" key="14">
    <source>
        <dbReference type="PROSITE" id="PS50885"/>
    </source>
</evidence>
<comment type="subcellular location">
    <subcellularLocation>
        <location evidence="2">Cell membrane</location>
        <topology evidence="2">Multi-pass membrane protein</topology>
    </subcellularLocation>
</comment>
<evidence type="ECO:0000256" key="13">
    <source>
        <dbReference type="SAM" id="Phobius"/>
    </source>
</evidence>
<reference evidence="15" key="2">
    <citation type="submission" date="2020-09" db="EMBL/GenBank/DDBJ databases">
        <authorList>
            <person name="Sun Q."/>
            <person name="Zhou Y."/>
        </authorList>
    </citation>
    <scope>NUCLEOTIDE SEQUENCE</scope>
    <source>
        <strain evidence="15">CGMCC 1.12214</strain>
    </source>
</reference>
<dbReference type="Gene3D" id="3.30.450.20">
    <property type="entry name" value="PAS domain"/>
    <property type="match status" value="1"/>
</dbReference>
<dbReference type="SUPFAM" id="SSF158472">
    <property type="entry name" value="HAMP domain-like"/>
    <property type="match status" value="1"/>
</dbReference>
<dbReference type="CDD" id="cd12915">
    <property type="entry name" value="PDC2_DGC_like"/>
    <property type="match status" value="1"/>
</dbReference>
<dbReference type="InterPro" id="IPR036890">
    <property type="entry name" value="HATPase_C_sf"/>
</dbReference>
<dbReference type="Gene3D" id="1.10.287.130">
    <property type="match status" value="1"/>
</dbReference>
<keyword evidence="10" id="KW-0067">ATP-binding</keyword>
<dbReference type="Gene3D" id="3.30.565.10">
    <property type="entry name" value="Histidine kinase-like ATPase, C-terminal domain"/>
    <property type="match status" value="1"/>
</dbReference>
<evidence type="ECO:0000256" key="1">
    <source>
        <dbReference type="ARBA" id="ARBA00000085"/>
    </source>
</evidence>
<dbReference type="Pfam" id="PF02743">
    <property type="entry name" value="dCache_1"/>
    <property type="match status" value="1"/>
</dbReference>
<evidence type="ECO:0000313" key="16">
    <source>
        <dbReference type="Proteomes" id="UP000603912"/>
    </source>
</evidence>
<dbReference type="RefSeq" id="WP_188516282.1">
    <property type="nucleotide sequence ID" value="NZ_BMES01000001.1"/>
</dbReference>
<evidence type="ECO:0000256" key="10">
    <source>
        <dbReference type="ARBA" id="ARBA00022840"/>
    </source>
</evidence>
<evidence type="ECO:0000256" key="6">
    <source>
        <dbReference type="ARBA" id="ARBA00022679"/>
    </source>
</evidence>
<evidence type="ECO:0000256" key="12">
    <source>
        <dbReference type="ARBA" id="ARBA00023136"/>
    </source>
</evidence>
<feature type="transmembrane region" description="Helical" evidence="13">
    <location>
        <begin position="284"/>
        <end position="306"/>
    </location>
</feature>
<evidence type="ECO:0000313" key="15">
    <source>
        <dbReference type="EMBL" id="GGH10085.1"/>
    </source>
</evidence>
<keyword evidence="16" id="KW-1185">Reference proteome</keyword>